<organism evidence="2 3">
    <name type="scientific">Cordylochernes scorpioides</name>
    <dbReference type="NCBI Taxonomy" id="51811"/>
    <lineage>
        <taxon>Eukaryota</taxon>
        <taxon>Metazoa</taxon>
        <taxon>Ecdysozoa</taxon>
        <taxon>Arthropoda</taxon>
        <taxon>Chelicerata</taxon>
        <taxon>Arachnida</taxon>
        <taxon>Pseudoscorpiones</taxon>
        <taxon>Cheliferoidea</taxon>
        <taxon>Chernetidae</taxon>
        <taxon>Cordylochernes</taxon>
    </lineage>
</organism>
<dbReference type="Gene3D" id="3.30.420.10">
    <property type="entry name" value="Ribonuclease H-like superfamily/Ribonuclease H"/>
    <property type="match status" value="1"/>
</dbReference>
<feature type="domain" description="Mos1 transposase HTH" evidence="1">
    <location>
        <begin position="135"/>
        <end position="182"/>
    </location>
</feature>
<reference evidence="2 3" key="1">
    <citation type="submission" date="2022-03" db="EMBL/GenBank/DDBJ databases">
        <title>A chromosomal length assembly of Cordylochernes scorpioides.</title>
        <authorList>
            <person name="Zeh D."/>
            <person name="Zeh J."/>
        </authorList>
    </citation>
    <scope>NUCLEOTIDE SEQUENCE [LARGE SCALE GENOMIC DNA]</scope>
    <source>
        <strain evidence="2">IN4F17</strain>
        <tissue evidence="2">Whole Body</tissue>
    </source>
</reference>
<dbReference type="InterPro" id="IPR001888">
    <property type="entry name" value="Transposase_1"/>
</dbReference>
<protein>
    <recommendedName>
        <fullName evidence="1">Mos1 transposase HTH domain-containing protein</fullName>
    </recommendedName>
</protein>
<dbReference type="Gene3D" id="1.10.10.1450">
    <property type="match status" value="1"/>
</dbReference>
<sequence>MLKMTRTDAEWKDKTITGDETWVYGYDPETKRQSAEWRGQDLWSMYTSIQVICKLRCKFALPLASSASSGEDGSRLSTPLTWDRIALWTLFSEERFAPTVTNSIPSPTTTVNAIKQGTSTLVFWIVYDFYLLKKMDQRTCIKFCVKNEIKCADAFRMLTVAYGEATLDRRNVYRWYKMFSEGREDVNDEERAGRPSTSTTDEKINEVEKMILANRRITVREVAEDLNISIGSCHSIFINDLGMRRVVAKFVPKLLNCDQKQHRMNIVNEMLDSVRDDPNLLQRGITGDEAWVYGYDVETKAQSSQWKLPHEPRPKKARQVRSNVKVLLTVFFDCRGVVHHEFLPQGRTVNKEYYLQVMRNLREAIRQKRSDLWKNKNWLLHHNAPAHTSLLVRAFLAKNNTLMMPQPPYSPELAPCDFFFFPKLKRPIKGRRFATLDEIKTASK</sequence>
<accession>A0ABY6LR89</accession>
<dbReference type="EMBL" id="CP092885">
    <property type="protein sequence ID" value="UYV83618.1"/>
    <property type="molecule type" value="Genomic_DNA"/>
</dbReference>
<dbReference type="Proteomes" id="UP001235939">
    <property type="component" value="Chromosome 23"/>
</dbReference>
<evidence type="ECO:0000313" key="2">
    <source>
        <dbReference type="EMBL" id="UYV83618.1"/>
    </source>
</evidence>
<evidence type="ECO:0000259" key="1">
    <source>
        <dbReference type="Pfam" id="PF17906"/>
    </source>
</evidence>
<dbReference type="InterPro" id="IPR041426">
    <property type="entry name" value="Mos1_HTH"/>
</dbReference>
<dbReference type="Pfam" id="PF17906">
    <property type="entry name" value="HTH_48"/>
    <property type="match status" value="1"/>
</dbReference>
<proteinExistence type="predicted"/>
<dbReference type="PANTHER" id="PTHR46060">
    <property type="entry name" value="MARINER MOS1 TRANSPOSASE-LIKE PROTEIN"/>
    <property type="match status" value="1"/>
</dbReference>
<dbReference type="InterPro" id="IPR036397">
    <property type="entry name" value="RNaseH_sf"/>
</dbReference>
<dbReference type="Pfam" id="PF01359">
    <property type="entry name" value="Transposase_1"/>
    <property type="match status" value="1"/>
</dbReference>
<keyword evidence="3" id="KW-1185">Reference proteome</keyword>
<dbReference type="InterPro" id="IPR052709">
    <property type="entry name" value="Transposase-MT_Hybrid"/>
</dbReference>
<evidence type="ECO:0000313" key="3">
    <source>
        <dbReference type="Proteomes" id="UP001235939"/>
    </source>
</evidence>
<gene>
    <name evidence="2" type="ORF">LAZ67_23001672</name>
</gene>
<dbReference type="PANTHER" id="PTHR46060:SF1">
    <property type="entry name" value="MARINER MOS1 TRANSPOSASE-LIKE PROTEIN"/>
    <property type="match status" value="1"/>
</dbReference>
<name>A0ABY6LR89_9ARAC</name>